<dbReference type="Proteomes" id="UP001156903">
    <property type="component" value="Unassembled WGS sequence"/>
</dbReference>
<reference evidence="2" key="1">
    <citation type="journal article" date="2019" name="Int. J. Syst. Evol. Microbiol.">
        <title>The Global Catalogue of Microorganisms (GCM) 10K type strain sequencing project: providing services to taxonomists for standard genome sequencing and annotation.</title>
        <authorList>
            <consortium name="The Broad Institute Genomics Platform"/>
            <consortium name="The Broad Institute Genome Sequencing Center for Infectious Disease"/>
            <person name="Wu L."/>
            <person name="Ma J."/>
        </authorList>
    </citation>
    <scope>NUCLEOTIDE SEQUENCE [LARGE SCALE GENOMIC DNA]</scope>
    <source>
        <strain evidence="2">NBRC 109341</strain>
    </source>
</reference>
<gene>
    <name evidence="1" type="ORF">GCM10007935_40820</name>
</gene>
<organism evidence="1 2">
    <name type="scientific">Hydrogenophaga electricum</name>
    <dbReference type="NCBI Taxonomy" id="1230953"/>
    <lineage>
        <taxon>Bacteria</taxon>
        <taxon>Pseudomonadati</taxon>
        <taxon>Pseudomonadota</taxon>
        <taxon>Betaproteobacteria</taxon>
        <taxon>Burkholderiales</taxon>
        <taxon>Comamonadaceae</taxon>
        <taxon>Hydrogenophaga</taxon>
    </lineage>
</organism>
<name>A0ABQ6CA03_9BURK</name>
<dbReference type="RefSeq" id="WP_284309335.1">
    <property type="nucleotide sequence ID" value="NZ_BSPB01000070.1"/>
</dbReference>
<comment type="caution">
    <text evidence="1">The sequence shown here is derived from an EMBL/GenBank/DDBJ whole genome shotgun (WGS) entry which is preliminary data.</text>
</comment>
<dbReference type="EMBL" id="BSPB01000070">
    <property type="protein sequence ID" value="GLS16639.1"/>
    <property type="molecule type" value="Genomic_DNA"/>
</dbReference>
<proteinExistence type="predicted"/>
<protein>
    <submittedName>
        <fullName evidence="1">Uncharacterized protein</fullName>
    </submittedName>
</protein>
<sequence>MASDQDTVRVLRAIFNDMPRAPQGLTGEQTVSWIRDTLRSYAGGEMAYMIENITRNAMLDIVLRLREDGYLKDDAAFENTLGQLATPAGRQTFMDWCIQAQKSVDATARLLNRAKRSVTEPAPAFAPSLSDVRRFVAGEPSGPGPLFHEYVAREDVQGVGVFEQAPERVHEFDWGFVVEEPAAWHVYLPQAWRQGTVAYFERFLLAWYQEAGTGMDAPPEGGNLPEGLMVEPGIGSFSCLTLIAPPEAVSPALRRWLGEVFIAQMLPTMAGRALDDDYDFPLGLPAVF</sequence>
<keyword evidence="2" id="KW-1185">Reference proteome</keyword>
<evidence type="ECO:0000313" key="2">
    <source>
        <dbReference type="Proteomes" id="UP001156903"/>
    </source>
</evidence>
<accession>A0ABQ6CA03</accession>
<evidence type="ECO:0000313" key="1">
    <source>
        <dbReference type="EMBL" id="GLS16639.1"/>
    </source>
</evidence>